<dbReference type="Gene3D" id="3.40.50.300">
    <property type="entry name" value="P-loop containing nucleotide triphosphate hydrolases"/>
    <property type="match status" value="1"/>
</dbReference>
<reference evidence="4" key="1">
    <citation type="journal article" date="2019" name="Philos. Trans. R. Soc. Lond., B, Biol. Sci.">
        <title>Targeted metagenomic recovery of four divergent viruses reveals shared and distinctive characteristics of giant viruses of marine eukaryotes.</title>
        <authorList>
            <person name="Needham D.M."/>
            <person name="Poirier C."/>
            <person name="Hehenberger E."/>
            <person name="Jimenez V."/>
            <person name="Swalwell J.E."/>
            <person name="Santoro A.E."/>
            <person name="Worden A.Z."/>
        </authorList>
    </citation>
    <scope>NUCLEOTIDE SEQUENCE</scope>
    <source>
        <strain evidence="4">OPacV-662</strain>
    </source>
</reference>
<evidence type="ECO:0000259" key="2">
    <source>
        <dbReference type="PROSITE" id="PS51192"/>
    </source>
</evidence>
<dbReference type="InterPro" id="IPR000330">
    <property type="entry name" value="SNF2_N"/>
</dbReference>
<dbReference type="InterPro" id="IPR014001">
    <property type="entry name" value="Helicase_ATP-bd"/>
</dbReference>
<proteinExistence type="predicted"/>
<feature type="domain" description="Helicase C-terminal" evidence="3">
    <location>
        <begin position="429"/>
        <end position="608"/>
    </location>
</feature>
<dbReference type="SMART" id="SM00490">
    <property type="entry name" value="HELICc"/>
    <property type="match status" value="1"/>
</dbReference>
<dbReference type="EMBL" id="MN448271">
    <property type="protein sequence ID" value="QFG73827.1"/>
    <property type="molecule type" value="Genomic_DNA"/>
</dbReference>
<organism evidence="4">
    <name type="scientific">Megaviridae environmental sample</name>
    <dbReference type="NCBI Taxonomy" id="1737588"/>
    <lineage>
        <taxon>Viruses</taxon>
        <taxon>Varidnaviria</taxon>
        <taxon>Bamfordvirae</taxon>
        <taxon>Nucleocytoviricota</taxon>
        <taxon>Megaviricetes</taxon>
        <taxon>Imitervirales</taxon>
        <taxon>Mimiviridae</taxon>
        <taxon>environmental samples</taxon>
    </lineage>
</organism>
<protein>
    <submittedName>
        <fullName evidence="4">SNF2 family N-terminal domain protein</fullName>
    </submittedName>
</protein>
<evidence type="ECO:0000313" key="4">
    <source>
        <dbReference type="EMBL" id="QFG73827.1"/>
    </source>
</evidence>
<dbReference type="GO" id="GO:0016787">
    <property type="term" value="F:hydrolase activity"/>
    <property type="evidence" value="ECO:0007669"/>
    <property type="project" value="UniProtKB-KW"/>
</dbReference>
<dbReference type="InterPro" id="IPR038718">
    <property type="entry name" value="SNF2-like_sf"/>
</dbReference>
<sequence>MSYVIPSDPRKGKLFPQYIIKMFNDLIMPPLDDSIEDKCNVNEDRRIARNYQKFISRYLSYESPYRNILIYHGMGSGKTISAINLYNALYNHNPEWNVIILIKSSLLQGWEKKLNDWLQKENKRDRMSNVQFITYNSATADKKFLEVQQELDPTRKNLYIIDEAHNFIRNTYNNIQGNGNTAKTIYETLQRQVIEHETDTRLILLSGTPLIQDAFEAALLFNLLRPNSFPRKENEFNRIFINDNVLNPKMEHLFMRRILGLVSYYYGKEKGAYAQERNIHMDIPMSEYQTEMYKRFEKEEAKLRAKRKASYRVTTRAACNFCFPMINEKINAESRPRPSKFKITMEEAKELSEKGINGDQEGTTNVKLYLETCKRFISETQKYFLQLAKKHNYLKNDLKEYLKYKNFIEYLNKAKKSPLFNELYKCSSKMTAMLFFISRSKGKVVVYSNNVKMEGLEVFKIYLEAMGYQAYGKNKTSMYVEYHGSISDKQRNENLKAFNSSNNIRGERIRVLLLGPAGSEGLDMTNIRQLFIMEPFWHEGRLDQVIGRGIRFCSHKELPMKERIVDLFHMKASIPNSRIETADEYMRNMEIKKASRIKSIEEVMKKASVDCFLFRNHHNNLECFNFSNQDILRKNTGPAYSNDIDYDVRHDNNKLVTESVQVRRIKVIINDTDQPIDGLLQDSTGIVFHNKYHYPIGILEKDNHQNFDMWDMGVYKMLMVAGVY</sequence>
<dbReference type="InterPro" id="IPR001650">
    <property type="entry name" value="Helicase_C-like"/>
</dbReference>
<dbReference type="SMART" id="SM00487">
    <property type="entry name" value="DEXDc"/>
    <property type="match status" value="1"/>
</dbReference>
<dbReference type="PROSITE" id="PS51194">
    <property type="entry name" value="HELICASE_CTER"/>
    <property type="match status" value="1"/>
</dbReference>
<dbReference type="SUPFAM" id="SSF52540">
    <property type="entry name" value="P-loop containing nucleoside triphosphate hydrolases"/>
    <property type="match status" value="2"/>
</dbReference>
<evidence type="ECO:0000259" key="3">
    <source>
        <dbReference type="PROSITE" id="PS51194"/>
    </source>
</evidence>
<dbReference type="InterPro" id="IPR049730">
    <property type="entry name" value="SNF2/RAD54-like_C"/>
</dbReference>
<evidence type="ECO:0000256" key="1">
    <source>
        <dbReference type="ARBA" id="ARBA00022801"/>
    </source>
</evidence>
<dbReference type="PROSITE" id="PS51192">
    <property type="entry name" value="HELICASE_ATP_BIND_1"/>
    <property type="match status" value="1"/>
</dbReference>
<dbReference type="GO" id="GO:0031297">
    <property type="term" value="P:replication fork processing"/>
    <property type="evidence" value="ECO:0007669"/>
    <property type="project" value="TreeGrafter"/>
</dbReference>
<dbReference type="PANTHER" id="PTHR45766:SF6">
    <property type="entry name" value="SWI_SNF-RELATED MATRIX-ASSOCIATED ACTIN-DEPENDENT REGULATOR OF CHROMATIN SUBFAMILY A-LIKE PROTEIN 1"/>
    <property type="match status" value="1"/>
</dbReference>
<dbReference type="GO" id="GO:0005524">
    <property type="term" value="F:ATP binding"/>
    <property type="evidence" value="ECO:0007669"/>
    <property type="project" value="InterPro"/>
</dbReference>
<dbReference type="Pfam" id="PF00176">
    <property type="entry name" value="SNF2-rel_dom"/>
    <property type="match status" value="1"/>
</dbReference>
<accession>A0A5J6VI30</accession>
<name>A0A5J6VI30_9VIRU</name>
<keyword evidence="1" id="KW-0378">Hydrolase</keyword>
<feature type="domain" description="Helicase ATP-binding" evidence="2">
    <location>
        <begin position="59"/>
        <end position="227"/>
    </location>
</feature>
<dbReference type="GO" id="GO:0006281">
    <property type="term" value="P:DNA repair"/>
    <property type="evidence" value="ECO:0007669"/>
    <property type="project" value="TreeGrafter"/>
</dbReference>
<dbReference type="InterPro" id="IPR027417">
    <property type="entry name" value="P-loop_NTPase"/>
</dbReference>
<dbReference type="Gene3D" id="3.40.50.10810">
    <property type="entry name" value="Tandem AAA-ATPase domain"/>
    <property type="match status" value="1"/>
</dbReference>
<dbReference type="PANTHER" id="PTHR45766">
    <property type="entry name" value="DNA ANNEALING HELICASE AND ENDONUCLEASE ZRANB3 FAMILY MEMBER"/>
    <property type="match status" value="1"/>
</dbReference>
<dbReference type="CDD" id="cd18793">
    <property type="entry name" value="SF2_C_SNF"/>
    <property type="match status" value="1"/>
</dbReference>
<dbReference type="Pfam" id="PF00271">
    <property type="entry name" value="Helicase_C"/>
    <property type="match status" value="1"/>
</dbReference>